<evidence type="ECO:0000256" key="3">
    <source>
        <dbReference type="ARBA" id="ARBA00022475"/>
    </source>
</evidence>
<gene>
    <name evidence="11" type="ORF">AP20H10_04120</name>
</gene>
<evidence type="ECO:0000256" key="6">
    <source>
        <dbReference type="ARBA" id="ARBA00022989"/>
    </source>
</evidence>
<dbReference type="InterPro" id="IPR012902">
    <property type="entry name" value="N_methyl_site"/>
</dbReference>
<dbReference type="InterPro" id="IPR045584">
    <property type="entry name" value="Pilin-like"/>
</dbReference>
<evidence type="ECO:0000256" key="10">
    <source>
        <dbReference type="SAM" id="Phobius"/>
    </source>
</evidence>
<comment type="subcellular location">
    <subcellularLocation>
        <location evidence="1">Cell membrane</location>
        <topology evidence="1">Single-pass membrane protein</topology>
    </subcellularLocation>
    <subcellularLocation>
        <location evidence="2">Cell surface</location>
    </subcellularLocation>
</comment>
<reference evidence="11 12" key="1">
    <citation type="submission" date="2024-03" db="EMBL/GenBank/DDBJ databases">
        <title>Inconsistent identification of Apilactobacillus kunkeei-related strains obtained by well-developed overall genome related indices.</title>
        <authorList>
            <person name="Maeno S."/>
            <person name="Endo A."/>
        </authorList>
    </citation>
    <scope>NUCLEOTIDE SEQUENCE [LARGE SCALE GENOMIC DNA]</scope>
    <source>
        <strain evidence="11 12">20H-10</strain>
    </source>
</reference>
<keyword evidence="4" id="KW-0488">Methylation</keyword>
<dbReference type="Pfam" id="PF07963">
    <property type="entry name" value="N_methyl"/>
    <property type="match status" value="1"/>
</dbReference>
<dbReference type="SUPFAM" id="SSF54523">
    <property type="entry name" value="Pili subunits"/>
    <property type="match status" value="1"/>
</dbReference>
<proteinExistence type="inferred from homology"/>
<accession>A0ABP9ZGZ7</accession>
<keyword evidence="3" id="KW-1003">Cell membrane</keyword>
<dbReference type="NCBIfam" id="NF040999">
    <property type="entry name" value="pilin_ComGC"/>
    <property type="match status" value="1"/>
</dbReference>
<evidence type="ECO:0000256" key="2">
    <source>
        <dbReference type="ARBA" id="ARBA00004241"/>
    </source>
</evidence>
<keyword evidence="5 10" id="KW-0812">Transmembrane</keyword>
<sequence>MKNKKDGFTLIEMTVVLFIISLLILIIVPNISGQKKHANKIHIHAMSTMIQGQVDALSDETNNKNIDFTDLISEGYLTDKQVKQAESDGIKIENNKVIED</sequence>
<keyword evidence="12" id="KW-1185">Reference proteome</keyword>
<keyword evidence="6 10" id="KW-1133">Transmembrane helix</keyword>
<dbReference type="NCBIfam" id="TIGR02532">
    <property type="entry name" value="IV_pilin_GFxxxE"/>
    <property type="match status" value="1"/>
</dbReference>
<dbReference type="RefSeq" id="WP_263505239.1">
    <property type="nucleotide sequence ID" value="NZ_BAABVV010000026.1"/>
</dbReference>
<evidence type="ECO:0000256" key="8">
    <source>
        <dbReference type="ARBA" id="ARBA00023287"/>
    </source>
</evidence>
<evidence type="ECO:0000313" key="11">
    <source>
        <dbReference type="EMBL" id="GAA6114049.1"/>
    </source>
</evidence>
<evidence type="ECO:0000256" key="9">
    <source>
        <dbReference type="ARBA" id="ARBA00043982"/>
    </source>
</evidence>
<evidence type="ECO:0000256" key="1">
    <source>
        <dbReference type="ARBA" id="ARBA00004162"/>
    </source>
</evidence>
<evidence type="ECO:0000256" key="7">
    <source>
        <dbReference type="ARBA" id="ARBA00023136"/>
    </source>
</evidence>
<dbReference type="EMBL" id="BAABVV010000026">
    <property type="protein sequence ID" value="GAA6114049.1"/>
    <property type="molecule type" value="Genomic_DNA"/>
</dbReference>
<feature type="transmembrane region" description="Helical" evidence="10">
    <location>
        <begin position="7"/>
        <end position="28"/>
    </location>
</feature>
<comment type="similarity">
    <text evidence="9">Belongs to the ComGC family.</text>
</comment>
<evidence type="ECO:0000313" key="12">
    <source>
        <dbReference type="Proteomes" id="UP001438112"/>
    </source>
</evidence>
<evidence type="ECO:0000256" key="5">
    <source>
        <dbReference type="ARBA" id="ARBA00022692"/>
    </source>
</evidence>
<dbReference type="Proteomes" id="UP001438112">
    <property type="component" value="Unassembled WGS sequence"/>
</dbReference>
<keyword evidence="8" id="KW-0178">Competence</keyword>
<keyword evidence="7 10" id="KW-0472">Membrane</keyword>
<dbReference type="InterPro" id="IPR016940">
    <property type="entry name" value="ComGC"/>
</dbReference>
<name>A0ABP9ZGZ7_9LACO</name>
<dbReference type="PIRSF" id="PIRSF029928">
    <property type="entry name" value="Late_competence_ComGC"/>
    <property type="match status" value="1"/>
</dbReference>
<dbReference type="Gene3D" id="3.30.700.10">
    <property type="entry name" value="Glycoprotein, Type 4 Pilin"/>
    <property type="match status" value="1"/>
</dbReference>
<protein>
    <submittedName>
        <fullName evidence="11">Prepilin-type N-terminal cleavage/methylation domain-containing protein</fullName>
    </submittedName>
</protein>
<organism evidence="11 12">
    <name type="scientific">Apilactobacillus apinorum</name>
    <dbReference type="NCBI Taxonomy" id="1218495"/>
    <lineage>
        <taxon>Bacteria</taxon>
        <taxon>Bacillati</taxon>
        <taxon>Bacillota</taxon>
        <taxon>Bacilli</taxon>
        <taxon>Lactobacillales</taxon>
        <taxon>Lactobacillaceae</taxon>
        <taxon>Apilactobacillus</taxon>
    </lineage>
</organism>
<evidence type="ECO:0000256" key="4">
    <source>
        <dbReference type="ARBA" id="ARBA00022481"/>
    </source>
</evidence>
<comment type="caution">
    <text evidence="11">The sequence shown here is derived from an EMBL/GenBank/DDBJ whole genome shotgun (WGS) entry which is preliminary data.</text>
</comment>